<organism evidence="2 3">
    <name type="scientific">Bradyrhizobium nanningense</name>
    <dbReference type="NCBI Taxonomy" id="1325118"/>
    <lineage>
        <taxon>Bacteria</taxon>
        <taxon>Pseudomonadati</taxon>
        <taxon>Pseudomonadota</taxon>
        <taxon>Alphaproteobacteria</taxon>
        <taxon>Hyphomicrobiales</taxon>
        <taxon>Nitrobacteraceae</taxon>
        <taxon>Bradyrhizobium</taxon>
    </lineage>
</organism>
<protein>
    <submittedName>
        <fullName evidence="2">Uncharacterized protein</fullName>
    </submittedName>
</protein>
<feature type="compositionally biased region" description="Polar residues" evidence="1">
    <location>
        <begin position="200"/>
        <end position="210"/>
    </location>
</feature>
<feature type="compositionally biased region" description="Low complexity" evidence="1">
    <location>
        <begin position="174"/>
        <end position="183"/>
    </location>
</feature>
<dbReference type="Proteomes" id="UP000289546">
    <property type="component" value="Unassembled WGS sequence"/>
</dbReference>
<dbReference type="AlphaFoldDB" id="A0A4Q0RUE1"/>
<dbReference type="OrthoDB" id="8264024at2"/>
<gene>
    <name evidence="2" type="ORF">XH99_34765</name>
</gene>
<feature type="region of interest" description="Disordered" evidence="1">
    <location>
        <begin position="174"/>
        <end position="214"/>
    </location>
</feature>
<dbReference type="RefSeq" id="WP_128922423.1">
    <property type="nucleotide sequence ID" value="NZ_LBJC01000031.1"/>
</dbReference>
<evidence type="ECO:0000256" key="1">
    <source>
        <dbReference type="SAM" id="MobiDB-lite"/>
    </source>
</evidence>
<keyword evidence="3" id="KW-1185">Reference proteome</keyword>
<comment type="caution">
    <text evidence="2">The sequence shown here is derived from an EMBL/GenBank/DDBJ whole genome shotgun (WGS) entry which is preliminary data.</text>
</comment>
<evidence type="ECO:0000313" key="3">
    <source>
        <dbReference type="Proteomes" id="UP000289546"/>
    </source>
</evidence>
<evidence type="ECO:0000313" key="2">
    <source>
        <dbReference type="EMBL" id="RXH22156.1"/>
    </source>
</evidence>
<accession>A0A4Q0RUE1</accession>
<name>A0A4Q0RUE1_9BRAD</name>
<reference evidence="2 3" key="1">
    <citation type="submission" date="2015-04" db="EMBL/GenBank/DDBJ databases">
        <title>Comparative genomics of rhizobia nodulating Arachis hypogaea in China.</title>
        <authorList>
            <person name="Li Y."/>
        </authorList>
    </citation>
    <scope>NUCLEOTIDE SEQUENCE [LARGE SCALE GENOMIC DNA]</scope>
    <source>
        <strain evidence="2 3">CCBAU 51757</strain>
    </source>
</reference>
<sequence>MNLRASIIATCVGAAFFGAGYMWNYQPDIVNSDEIWSLFQSEHRKARAAVSRMLLEPRSAHFSGLRTVEADAARYVCGAVNAKNRAGHAIDAAFVYTVASDFARVDDDGRITSQHFPYKSCPIATDVRTAEQQTPIAPGALAVAKAVGKVIPQSSGGTMEQQLGQLAAQTAAVASAAGSPSGPAGTGPAGTGPAPAGQPSISQMRSSVSQMKAAPDTELTWQTDRPPVAWPALPSGQCPAKSTQEPTAAEALALAKEIEARWEQSRTLEPPTKRVSSEEIRKARCALLAIDPADKDYPQAWAAFVRLRNIDRELAG</sequence>
<proteinExistence type="predicted"/>
<dbReference type="EMBL" id="LBJQ01000093">
    <property type="protein sequence ID" value="RXH22156.1"/>
    <property type="molecule type" value="Genomic_DNA"/>
</dbReference>